<dbReference type="Gene3D" id="3.30.700.10">
    <property type="entry name" value="Glycoprotein, Type 4 Pilin"/>
    <property type="match status" value="1"/>
</dbReference>
<dbReference type="PROSITE" id="PS00409">
    <property type="entry name" value="PROKAR_NTER_METHYL"/>
    <property type="match status" value="1"/>
</dbReference>
<feature type="transmembrane region" description="Helical" evidence="1">
    <location>
        <begin position="6"/>
        <end position="29"/>
    </location>
</feature>
<comment type="caution">
    <text evidence="2">The sequence shown here is derived from an EMBL/GenBank/DDBJ whole genome shotgun (WGS) entry which is preliminary data.</text>
</comment>
<dbReference type="Pfam" id="PF07963">
    <property type="entry name" value="N_methyl"/>
    <property type="match status" value="1"/>
</dbReference>
<dbReference type="GO" id="GO:0043683">
    <property type="term" value="P:type IV pilus assembly"/>
    <property type="evidence" value="ECO:0007669"/>
    <property type="project" value="InterPro"/>
</dbReference>
<dbReference type="RefSeq" id="WP_126953874.1">
    <property type="nucleotide sequence ID" value="NZ_RZGR01000007.1"/>
</dbReference>
<dbReference type="NCBIfam" id="TIGR02532">
    <property type="entry name" value="IV_pilin_GFxxxE"/>
    <property type="match status" value="1"/>
</dbReference>
<accession>A0A433JKK6</accession>
<dbReference type="EMBL" id="RZGR01000007">
    <property type="protein sequence ID" value="RUQ89439.1"/>
    <property type="molecule type" value="Genomic_DNA"/>
</dbReference>
<protein>
    <submittedName>
        <fullName evidence="2">Prepilin-type N-terminal cleavage/methylation domain-containing protein</fullName>
    </submittedName>
</protein>
<organism evidence="2 3">
    <name type="scientific">Legionella septentrionalis</name>
    <dbReference type="NCBI Taxonomy" id="2498109"/>
    <lineage>
        <taxon>Bacteria</taxon>
        <taxon>Pseudomonadati</taxon>
        <taxon>Pseudomonadota</taxon>
        <taxon>Gammaproteobacteria</taxon>
        <taxon>Legionellales</taxon>
        <taxon>Legionellaceae</taxon>
        <taxon>Legionella</taxon>
    </lineage>
</organism>
<evidence type="ECO:0000313" key="3">
    <source>
        <dbReference type="Proteomes" id="UP000288012"/>
    </source>
</evidence>
<reference evidence="2 3" key="1">
    <citation type="submission" date="2018-12" db="EMBL/GenBank/DDBJ databases">
        <title>Legionella sp,whole genome shotgun sequence.</title>
        <authorList>
            <person name="Wu H."/>
        </authorList>
    </citation>
    <scope>NUCLEOTIDE SEQUENCE [LARGE SCALE GENOMIC DNA]</scope>
    <source>
        <strain evidence="3">km714</strain>
    </source>
</reference>
<keyword evidence="1" id="KW-0472">Membrane</keyword>
<evidence type="ECO:0000313" key="2">
    <source>
        <dbReference type="EMBL" id="RUQ89439.1"/>
    </source>
</evidence>
<keyword evidence="1" id="KW-1133">Transmembrane helix</keyword>
<dbReference type="SUPFAM" id="SSF54523">
    <property type="entry name" value="Pili subunits"/>
    <property type="match status" value="1"/>
</dbReference>
<name>A0A433JKK6_9GAMM</name>
<dbReference type="Pfam" id="PF16732">
    <property type="entry name" value="ComP_DUS"/>
    <property type="match status" value="1"/>
</dbReference>
<keyword evidence="1" id="KW-0812">Transmembrane</keyword>
<evidence type="ECO:0000256" key="1">
    <source>
        <dbReference type="SAM" id="Phobius"/>
    </source>
</evidence>
<keyword evidence="3" id="KW-1185">Reference proteome</keyword>
<proteinExistence type="predicted"/>
<dbReference type="InterPro" id="IPR031982">
    <property type="entry name" value="PilE-like"/>
</dbReference>
<dbReference type="InterPro" id="IPR012902">
    <property type="entry name" value="N_methyl_site"/>
</dbReference>
<dbReference type="PANTHER" id="PTHR30093">
    <property type="entry name" value="GENERAL SECRETION PATHWAY PROTEIN G"/>
    <property type="match status" value="1"/>
</dbReference>
<gene>
    <name evidence="2" type="ORF">EKM59_03300</name>
</gene>
<dbReference type="Proteomes" id="UP000288012">
    <property type="component" value="Unassembled WGS sequence"/>
</dbReference>
<dbReference type="AlphaFoldDB" id="A0A433JKK6"/>
<dbReference type="PANTHER" id="PTHR30093:SF47">
    <property type="entry name" value="TYPE IV PILUS NON-CORE MINOR PILIN PILE"/>
    <property type="match status" value="1"/>
</dbReference>
<sequence length="144" mass="15427">MVKKGFSLIELLVVLLIIGIITTIAYPSYREYITRARRSDGQAALLNLASRMERHYSEHNTYQTATIGTGKSTDVLSSNASPEGWYVIAITSATESNFTLRATPVRAQATSDTRCQALTLNSLGVKGITAGPGGTPTGTAAQCW</sequence>
<dbReference type="InterPro" id="IPR045584">
    <property type="entry name" value="Pilin-like"/>
</dbReference>